<evidence type="ECO:0000256" key="4">
    <source>
        <dbReference type="ARBA" id="ARBA00004659"/>
    </source>
</evidence>
<dbReference type="InterPro" id="IPR005764">
    <property type="entry name" value="Ade_phspho_trans"/>
</dbReference>
<comment type="similarity">
    <text evidence="5">Belongs to the purine/pyrimidine phosphoribosyltransferase family.</text>
</comment>
<comment type="catalytic activity">
    <reaction evidence="1">
        <text>AMP + diphosphate = 5-phospho-alpha-D-ribose 1-diphosphate + adenine</text>
        <dbReference type="Rhea" id="RHEA:16609"/>
        <dbReference type="ChEBI" id="CHEBI:16708"/>
        <dbReference type="ChEBI" id="CHEBI:33019"/>
        <dbReference type="ChEBI" id="CHEBI:58017"/>
        <dbReference type="ChEBI" id="CHEBI:456215"/>
        <dbReference type="EC" id="2.4.2.7"/>
    </reaction>
</comment>
<dbReference type="NCBIfam" id="NF002634">
    <property type="entry name" value="PRK02304.1-3"/>
    <property type="match status" value="1"/>
</dbReference>
<dbReference type="FunFam" id="3.40.50.2020:FF:000004">
    <property type="entry name" value="Adenine phosphoribosyltransferase"/>
    <property type="match status" value="1"/>
</dbReference>
<dbReference type="EC" id="2.4.2.7" evidence="7"/>
<comment type="pathway">
    <text evidence="4">Purine metabolism; AMP biosynthesis via salvage pathway; AMP from adenine: step 1/1.</text>
</comment>
<dbReference type="SUPFAM" id="SSF53271">
    <property type="entry name" value="PRTase-like"/>
    <property type="match status" value="1"/>
</dbReference>
<dbReference type="GO" id="GO:0044209">
    <property type="term" value="P:AMP salvage"/>
    <property type="evidence" value="ECO:0007669"/>
    <property type="project" value="UniProtKB-UniPathway"/>
</dbReference>
<keyword evidence="10 13" id="KW-0808">Transferase</keyword>
<feature type="domain" description="Phosphoribosyltransferase" evidence="12">
    <location>
        <begin position="31"/>
        <end position="156"/>
    </location>
</feature>
<gene>
    <name evidence="13" type="ORF">MNBD_UNCLBAC01-1005</name>
</gene>
<dbReference type="InterPro" id="IPR050054">
    <property type="entry name" value="UPRTase/APRTase"/>
</dbReference>
<dbReference type="Pfam" id="PF00156">
    <property type="entry name" value="Pribosyltran"/>
    <property type="match status" value="1"/>
</dbReference>
<dbReference type="InterPro" id="IPR000836">
    <property type="entry name" value="PRTase_dom"/>
</dbReference>
<dbReference type="GO" id="GO:0002055">
    <property type="term" value="F:adenine binding"/>
    <property type="evidence" value="ECO:0007669"/>
    <property type="project" value="TreeGrafter"/>
</dbReference>
<evidence type="ECO:0000256" key="9">
    <source>
        <dbReference type="ARBA" id="ARBA00022676"/>
    </source>
</evidence>
<dbReference type="PANTHER" id="PTHR32315">
    <property type="entry name" value="ADENINE PHOSPHORIBOSYLTRANSFERASE"/>
    <property type="match status" value="1"/>
</dbReference>
<dbReference type="CDD" id="cd06223">
    <property type="entry name" value="PRTases_typeI"/>
    <property type="match status" value="1"/>
</dbReference>
<evidence type="ECO:0000256" key="1">
    <source>
        <dbReference type="ARBA" id="ARBA00000868"/>
    </source>
</evidence>
<evidence type="ECO:0000313" key="13">
    <source>
        <dbReference type="EMBL" id="VAX36353.1"/>
    </source>
</evidence>
<dbReference type="UniPathway" id="UPA00588">
    <property type="reaction ID" value="UER00646"/>
</dbReference>
<dbReference type="GO" id="GO:0003999">
    <property type="term" value="F:adenine phosphoribosyltransferase activity"/>
    <property type="evidence" value="ECO:0007669"/>
    <property type="project" value="UniProtKB-EC"/>
</dbReference>
<keyword evidence="9 13" id="KW-0328">Glycosyltransferase</keyword>
<dbReference type="PANTHER" id="PTHR32315:SF3">
    <property type="entry name" value="ADENINE PHOSPHORIBOSYLTRANSFERASE"/>
    <property type="match status" value="1"/>
</dbReference>
<comment type="subcellular location">
    <subcellularLocation>
        <location evidence="3">Cytoplasm</location>
    </subcellularLocation>
</comment>
<organism evidence="13">
    <name type="scientific">hydrothermal vent metagenome</name>
    <dbReference type="NCBI Taxonomy" id="652676"/>
    <lineage>
        <taxon>unclassified sequences</taxon>
        <taxon>metagenomes</taxon>
        <taxon>ecological metagenomes</taxon>
    </lineage>
</organism>
<sequence length="177" mass="19609">MTKAIKKSDLKGHIRDVPDFPKEGIIFKDITTLLQDKDAFKKSIDLLAKKFKKEKIDLVVGVEARGFIFGAALAYKLGAGFVPVRKKGKLPYKTKSVSYELEYGTDILEIHEDALPAKSRVLIVDDLLATGGTIKAVTDLIRGQDVVIAGVAFLVELKFLKGKDKLKDLPVYSILKY</sequence>
<name>A0A3B1DHU8_9ZZZZ</name>
<evidence type="ECO:0000256" key="8">
    <source>
        <dbReference type="ARBA" id="ARBA00022490"/>
    </source>
</evidence>
<keyword evidence="11" id="KW-0660">Purine salvage</keyword>
<evidence type="ECO:0000259" key="12">
    <source>
        <dbReference type="Pfam" id="PF00156"/>
    </source>
</evidence>
<dbReference type="GO" id="GO:0006166">
    <property type="term" value="P:purine ribonucleoside salvage"/>
    <property type="evidence" value="ECO:0007669"/>
    <property type="project" value="UniProtKB-KW"/>
</dbReference>
<dbReference type="HAMAP" id="MF_00004">
    <property type="entry name" value="Aden_phosphoribosyltr"/>
    <property type="match status" value="1"/>
</dbReference>
<dbReference type="GO" id="GO:0006168">
    <property type="term" value="P:adenine salvage"/>
    <property type="evidence" value="ECO:0007669"/>
    <property type="project" value="InterPro"/>
</dbReference>
<dbReference type="EMBL" id="UOGJ01000094">
    <property type="protein sequence ID" value="VAX36353.1"/>
    <property type="molecule type" value="Genomic_DNA"/>
</dbReference>
<evidence type="ECO:0000256" key="5">
    <source>
        <dbReference type="ARBA" id="ARBA00008391"/>
    </source>
</evidence>
<comment type="subunit">
    <text evidence="6">Homodimer.</text>
</comment>
<accession>A0A3B1DHU8</accession>
<dbReference type="NCBIfam" id="NF002633">
    <property type="entry name" value="PRK02304.1-2"/>
    <property type="match status" value="1"/>
</dbReference>
<evidence type="ECO:0000256" key="7">
    <source>
        <dbReference type="ARBA" id="ARBA00011893"/>
    </source>
</evidence>
<evidence type="ECO:0000256" key="10">
    <source>
        <dbReference type="ARBA" id="ARBA00022679"/>
    </source>
</evidence>
<dbReference type="InterPro" id="IPR029057">
    <property type="entry name" value="PRTase-like"/>
</dbReference>
<evidence type="ECO:0000256" key="11">
    <source>
        <dbReference type="ARBA" id="ARBA00022726"/>
    </source>
</evidence>
<keyword evidence="8" id="KW-0963">Cytoplasm</keyword>
<dbReference type="NCBIfam" id="TIGR01090">
    <property type="entry name" value="apt"/>
    <property type="match status" value="1"/>
</dbReference>
<dbReference type="NCBIfam" id="NF002636">
    <property type="entry name" value="PRK02304.1-5"/>
    <property type="match status" value="1"/>
</dbReference>
<proteinExistence type="inferred from homology"/>
<dbReference type="Gene3D" id="3.40.50.2020">
    <property type="match status" value="1"/>
</dbReference>
<evidence type="ECO:0000256" key="2">
    <source>
        <dbReference type="ARBA" id="ARBA00003968"/>
    </source>
</evidence>
<protein>
    <recommendedName>
        <fullName evidence="7">adenine phosphoribosyltransferase</fullName>
        <ecNumber evidence="7">2.4.2.7</ecNumber>
    </recommendedName>
</protein>
<dbReference type="GO" id="GO:0016208">
    <property type="term" value="F:AMP binding"/>
    <property type="evidence" value="ECO:0007669"/>
    <property type="project" value="TreeGrafter"/>
</dbReference>
<evidence type="ECO:0000256" key="3">
    <source>
        <dbReference type="ARBA" id="ARBA00004496"/>
    </source>
</evidence>
<reference evidence="13" key="1">
    <citation type="submission" date="2018-06" db="EMBL/GenBank/DDBJ databases">
        <authorList>
            <person name="Zhirakovskaya E."/>
        </authorList>
    </citation>
    <scope>NUCLEOTIDE SEQUENCE</scope>
</reference>
<dbReference type="AlphaFoldDB" id="A0A3B1DHU8"/>
<dbReference type="GO" id="GO:0005737">
    <property type="term" value="C:cytoplasm"/>
    <property type="evidence" value="ECO:0007669"/>
    <property type="project" value="UniProtKB-SubCell"/>
</dbReference>
<evidence type="ECO:0000256" key="6">
    <source>
        <dbReference type="ARBA" id="ARBA00011738"/>
    </source>
</evidence>
<comment type="function">
    <text evidence="2">Catalyzes a salvage reaction resulting in the formation of AMP, that is energically less costly than de novo synthesis.</text>
</comment>